<proteinExistence type="predicted"/>
<name>A0A382KRQ4_9ZZZZ</name>
<dbReference type="InterPro" id="IPR036661">
    <property type="entry name" value="Luciferase-like_sf"/>
</dbReference>
<dbReference type="Gene3D" id="3.20.20.30">
    <property type="entry name" value="Luciferase-like domain"/>
    <property type="match status" value="1"/>
</dbReference>
<keyword evidence="4" id="KW-0503">Monooxygenase</keyword>
<dbReference type="AlphaFoldDB" id="A0A382KRQ4"/>
<keyword evidence="3" id="KW-0560">Oxidoreductase</keyword>
<dbReference type="Pfam" id="PF00296">
    <property type="entry name" value="Bac_luciferase"/>
    <property type="match status" value="1"/>
</dbReference>
<keyword evidence="1" id="KW-0285">Flavoprotein</keyword>
<keyword evidence="2" id="KW-0288">FMN</keyword>
<dbReference type="InterPro" id="IPR050172">
    <property type="entry name" value="SsuD_RutA_monooxygenase"/>
</dbReference>
<dbReference type="InterPro" id="IPR011251">
    <property type="entry name" value="Luciferase-like_dom"/>
</dbReference>
<dbReference type="SUPFAM" id="SSF51679">
    <property type="entry name" value="Bacterial luciferase-like"/>
    <property type="match status" value="1"/>
</dbReference>
<evidence type="ECO:0000256" key="3">
    <source>
        <dbReference type="ARBA" id="ARBA00023002"/>
    </source>
</evidence>
<dbReference type="PANTHER" id="PTHR42847">
    <property type="entry name" value="ALKANESULFONATE MONOOXYGENASE"/>
    <property type="match status" value="1"/>
</dbReference>
<sequence>MKFGVMLPHYRQVASAKGIIRVAQEAESMGFDSVWVSEHTAVPDQDVERFGLGYFDPFTVLGYAAAVTKQITLGTSIIIMPFRNPLHMAQVAATVDQLSNGRLILGVGVGSAEQEYRALGAPWEERGSVADEVIQVLQHVWTADQPNFEGKHFNFSGINSFPQPVQRPHPPFWIGGGSRRSIRRAAEYGDAWHPSRPSFELLEEGAPRLHRLAERAGRDPSKILIAARHPMKILDGAAHSDWPLVGTESSVIEGINRFASAGVTHLVMDTFYSIPELHEETVDTVLATMERFARKNIPNLTET</sequence>
<feature type="domain" description="Luciferase-like" evidence="5">
    <location>
        <begin position="1"/>
        <end position="230"/>
    </location>
</feature>
<evidence type="ECO:0000259" key="5">
    <source>
        <dbReference type="Pfam" id="PF00296"/>
    </source>
</evidence>
<evidence type="ECO:0000256" key="4">
    <source>
        <dbReference type="ARBA" id="ARBA00023033"/>
    </source>
</evidence>
<organism evidence="6">
    <name type="scientific">marine metagenome</name>
    <dbReference type="NCBI Taxonomy" id="408172"/>
    <lineage>
        <taxon>unclassified sequences</taxon>
        <taxon>metagenomes</taxon>
        <taxon>ecological metagenomes</taxon>
    </lineage>
</organism>
<dbReference type="GO" id="GO:0046306">
    <property type="term" value="P:alkanesulfonate catabolic process"/>
    <property type="evidence" value="ECO:0007669"/>
    <property type="project" value="TreeGrafter"/>
</dbReference>
<evidence type="ECO:0000313" key="6">
    <source>
        <dbReference type="EMBL" id="SVC27160.1"/>
    </source>
</evidence>
<dbReference type="GO" id="GO:0008726">
    <property type="term" value="F:alkanesulfonate monooxygenase activity"/>
    <property type="evidence" value="ECO:0007669"/>
    <property type="project" value="TreeGrafter"/>
</dbReference>
<dbReference type="InterPro" id="IPR019921">
    <property type="entry name" value="Lucif-like_OxRdtase_Rv2161c"/>
</dbReference>
<dbReference type="NCBIfam" id="TIGR03619">
    <property type="entry name" value="F420_Rv2161c"/>
    <property type="match status" value="1"/>
</dbReference>
<gene>
    <name evidence="6" type="ORF">METZ01_LOCUS280014</name>
</gene>
<dbReference type="PANTHER" id="PTHR42847:SF4">
    <property type="entry name" value="ALKANESULFONATE MONOOXYGENASE-RELATED"/>
    <property type="match status" value="1"/>
</dbReference>
<accession>A0A382KRQ4</accession>
<dbReference type="EMBL" id="UINC01082419">
    <property type="protein sequence ID" value="SVC27160.1"/>
    <property type="molecule type" value="Genomic_DNA"/>
</dbReference>
<evidence type="ECO:0000256" key="2">
    <source>
        <dbReference type="ARBA" id="ARBA00022643"/>
    </source>
</evidence>
<evidence type="ECO:0000256" key="1">
    <source>
        <dbReference type="ARBA" id="ARBA00022630"/>
    </source>
</evidence>
<reference evidence="6" key="1">
    <citation type="submission" date="2018-05" db="EMBL/GenBank/DDBJ databases">
        <authorList>
            <person name="Lanie J.A."/>
            <person name="Ng W.-L."/>
            <person name="Kazmierczak K.M."/>
            <person name="Andrzejewski T.M."/>
            <person name="Davidsen T.M."/>
            <person name="Wayne K.J."/>
            <person name="Tettelin H."/>
            <person name="Glass J.I."/>
            <person name="Rusch D."/>
            <person name="Podicherti R."/>
            <person name="Tsui H.-C.T."/>
            <person name="Winkler M.E."/>
        </authorList>
    </citation>
    <scope>NUCLEOTIDE SEQUENCE</scope>
</reference>
<protein>
    <recommendedName>
        <fullName evidence="5">Luciferase-like domain-containing protein</fullName>
    </recommendedName>
</protein>